<keyword evidence="3" id="KW-1185">Reference proteome</keyword>
<comment type="caution">
    <text evidence="2">The sequence shown here is derived from an EMBL/GenBank/DDBJ whole genome shotgun (WGS) entry which is preliminary data.</text>
</comment>
<feature type="compositionally biased region" description="Polar residues" evidence="1">
    <location>
        <begin position="1"/>
        <end position="46"/>
    </location>
</feature>
<sequence>MGQTGASPRYSTSHGYTYEPSQRPQGYSQPQASSPEYRKSNTQGPSARTFRSADQDSTAYNNYDPRDDRRGYCEEPLYFDSATRVPRDERRRSFRADREARSPPCYDREEYSHPCGDAGRGSLYEEDQARMRTAKTYIVETKTEHRRSQRRRPAAEQEGESSRRYRQPYEDRSSDCGDNSPRDKYRDSERQPYHEGKNKARHNGIGRAERPPLRPYSATQQLSLIGRWFDKGAAADRRKIDDYLKLLSLQADKSDPDAMLKILASERTCALKIYTTWRFIHRLEPMKEWTKAAESSLQAWTDITKVTQQPFLVVFGGDGVQPTDSDYLWGYTVFAVKKAKELSNVPNVVTLKWFCGYVGDGQNATSMVRALLGQLFHAGHIPAPKMPPDDNFDTLLELLEAAILTQLMTSPVVCIIDSLQLYSGNLSQCKDVVKALAGCTKTGKYPLRSIITATSSLEVLDDPSLGTNYDLDCDGDPESKLRGRLRNHERQPAVKITVPNHVMEEDRTRNGRPTRQVPG</sequence>
<feature type="compositionally biased region" description="Basic and acidic residues" evidence="1">
    <location>
        <begin position="160"/>
        <end position="198"/>
    </location>
</feature>
<proteinExistence type="predicted"/>
<dbReference type="EMBL" id="JAWDJX010000001">
    <property type="protein sequence ID" value="KAK3058956.1"/>
    <property type="molecule type" value="Genomic_DNA"/>
</dbReference>
<organism evidence="2 3">
    <name type="scientific">Extremus antarcticus</name>
    <dbReference type="NCBI Taxonomy" id="702011"/>
    <lineage>
        <taxon>Eukaryota</taxon>
        <taxon>Fungi</taxon>
        <taxon>Dikarya</taxon>
        <taxon>Ascomycota</taxon>
        <taxon>Pezizomycotina</taxon>
        <taxon>Dothideomycetes</taxon>
        <taxon>Dothideomycetidae</taxon>
        <taxon>Mycosphaerellales</taxon>
        <taxon>Extremaceae</taxon>
        <taxon>Extremus</taxon>
    </lineage>
</organism>
<feature type="region of interest" description="Disordered" evidence="1">
    <location>
        <begin position="1"/>
        <end position="215"/>
    </location>
</feature>
<evidence type="ECO:0000313" key="3">
    <source>
        <dbReference type="Proteomes" id="UP001271007"/>
    </source>
</evidence>
<name>A0AAJ0GJT1_9PEZI</name>
<feature type="compositionally biased region" description="Basic and acidic residues" evidence="1">
    <location>
        <begin position="64"/>
        <end position="73"/>
    </location>
</feature>
<accession>A0AAJ0GJT1</accession>
<dbReference type="AlphaFoldDB" id="A0AAJ0GJT1"/>
<feature type="compositionally biased region" description="Basic and acidic residues" evidence="1">
    <location>
        <begin position="85"/>
        <end position="112"/>
    </location>
</feature>
<gene>
    <name evidence="2" type="ORF">LTR09_000522</name>
</gene>
<reference evidence="2" key="1">
    <citation type="submission" date="2023-04" db="EMBL/GenBank/DDBJ databases">
        <title>Black Yeasts Isolated from many extreme environments.</title>
        <authorList>
            <person name="Coleine C."/>
            <person name="Stajich J.E."/>
            <person name="Selbmann L."/>
        </authorList>
    </citation>
    <scope>NUCLEOTIDE SEQUENCE</scope>
    <source>
        <strain evidence="2">CCFEE 5312</strain>
    </source>
</reference>
<protein>
    <submittedName>
        <fullName evidence="2">Uncharacterized protein</fullName>
    </submittedName>
</protein>
<evidence type="ECO:0000256" key="1">
    <source>
        <dbReference type="SAM" id="MobiDB-lite"/>
    </source>
</evidence>
<evidence type="ECO:0000313" key="2">
    <source>
        <dbReference type="EMBL" id="KAK3058956.1"/>
    </source>
</evidence>
<dbReference type="Proteomes" id="UP001271007">
    <property type="component" value="Unassembled WGS sequence"/>
</dbReference>